<feature type="domain" description="K Homology" evidence="4">
    <location>
        <begin position="588"/>
        <end position="666"/>
    </location>
</feature>
<feature type="domain" description="K Homology" evidence="4">
    <location>
        <begin position="1158"/>
        <end position="1225"/>
    </location>
</feature>
<feature type="domain" description="K Homology" evidence="4">
    <location>
        <begin position="900"/>
        <end position="977"/>
    </location>
</feature>
<protein>
    <recommendedName>
        <fullName evidence="4">K Homology domain-containing protein</fullName>
    </recommendedName>
</protein>
<dbReference type="CDD" id="cd22452">
    <property type="entry name" value="KH-I_ScSCP160_rpt7"/>
    <property type="match status" value="1"/>
</dbReference>
<dbReference type="CDD" id="cd00105">
    <property type="entry name" value="KH-I"/>
    <property type="match status" value="1"/>
</dbReference>
<evidence type="ECO:0000259" key="4">
    <source>
        <dbReference type="SMART" id="SM00322"/>
    </source>
</evidence>
<name>A0A899FV45_9ASCO</name>
<feature type="domain" description="K Homology" evidence="4">
    <location>
        <begin position="435"/>
        <end position="499"/>
    </location>
</feature>
<dbReference type="Gene3D" id="3.30.1370.10">
    <property type="entry name" value="K Homology domain, type 1"/>
    <property type="match status" value="11"/>
</dbReference>
<dbReference type="Proteomes" id="UP000663699">
    <property type="component" value="Chromosome 1"/>
</dbReference>
<dbReference type="InterPro" id="IPR004088">
    <property type="entry name" value="KH_dom_type_1"/>
</dbReference>
<sequence>MSINLSLEKDKLFLHDLQPNQTNSSFVDTNKNYLSDRDFGNSSEKHIDYDMTSNYSAIGFNSEESFPTLKSSIDSATKKSRTENIDISKGSLDKDRKKHMAVPLIKTTIETIRLEASQRMPLKEFGSKSSVGEIARQIMEETHTHIDMSTARKTGITTFLVRGKPEDVHHARRMLMKELSQKVTIKLLVPLNTLGFIIGSKGKVLNNIIEKSGAKIQFPKRNIPRDIPYSNTNDECNDETVEIIISGDVEAAELAKKEIEAIVEERTSHITIKIVSINPKFYGLISGANNSRIQEWVQDKDLKIDIPSPYLESDSEKLKPIIISGEKNLVNNAKTEIEAIYAELESTTVSASITISKRLHKYIDEKLLQDILSRLKCSVIIPPYSSPSESLLISGPPSFIGESIQCLMERANSIYLDMLDITKAHPSASDDIAHARDITRYFLKKKEIAKIEKEHQIQITLPSMDTLLKQDLSSIVYEFSGENAENVKNARKEIIMLINSYPPYRILRLNLDPLLHCHIIGQKGRNLQKIREQYFIDILFSNEDSFNPEIVLIYEGKPGEKLPSEATIQQTLERVAELLKKTATEMADIISRDIYIPDKYHKYILGPKGATLNSIIKDSNSIVKVKFSTAKPRKFDNTVVEENMVNIRGVSFGVEYVIKEIEKIVENLKLQDQNSYSLTLDFPQKFLKDFFDKGNNNVSKIRELNVKVTTEEGKITIQGTKSNVEEAKLHIQEFIKKLDEQTVLHLSIPVKHHGSLIGQGGKFVKRLEEKYQVKINFPRENLENKDTDDKKSEAKDEVTIRGDKNGVALAKLELLDLLDYEKEHGNTVTFTVPMFTIAQILGKAGNNINELKNDTETRIEIEKSTSDDPSALATIFIQGTKDGVKKAKNSILNTVKAIQDQVTRTIFVNRKYHRTLIGPGGSTLRNIITECGVIGDRSQLAKIIQFPKPEKKSDEIVVSGNKEVVDRIIEKINSMVKEIEEKTTLVIPVPLSKMKTIVGKEGNVRKELESKYSVMIKIPRKPKDSTEKNVEIKVIGKKEQVEEAANEINTFIKMEDSSKINIPLKCHPYISENGVFARRMKTLYGVILEYHDDSIPKETIEEKDIEEKVLDESQKYPWNVVMDLEEGKEISWTLKGKMENIEQVKEIINTALEQMKHHTATGYLKVPPNYYGIIIGQGGSRISQIKSESDCCINIPRTNNGSLISLRGTIDGLEKARSMIIDTLDYINNKGSSISLTFLMIDSESPCQIYKKNNQEIAFLQRMRTLKFYKFVSRSYKPVNFYLWNKEHLKASSFLGTDALETKFLVENLHTDWGIHKQAVIRSGDIIWIKYPLELLEEGILYRKTLFKHSNPQYHILFLNKIRLTLYL</sequence>
<feature type="domain" description="K Homology" evidence="4">
    <location>
        <begin position="674"/>
        <end position="736"/>
    </location>
</feature>
<dbReference type="InterPro" id="IPR057778">
    <property type="entry name" value="KH_Vigilin_N"/>
</dbReference>
<dbReference type="SMART" id="SM00322">
    <property type="entry name" value="KH"/>
    <property type="match status" value="13"/>
</dbReference>
<organism evidence="5 6">
    <name type="scientific">Pneumocystis wakefieldiae</name>
    <dbReference type="NCBI Taxonomy" id="38082"/>
    <lineage>
        <taxon>Eukaryota</taxon>
        <taxon>Fungi</taxon>
        <taxon>Dikarya</taxon>
        <taxon>Ascomycota</taxon>
        <taxon>Taphrinomycotina</taxon>
        <taxon>Pneumocystomycetes</taxon>
        <taxon>Pneumocystaceae</taxon>
        <taxon>Pneumocystis</taxon>
    </lineage>
</organism>
<dbReference type="Pfam" id="PF22952">
    <property type="entry name" value="KH_11"/>
    <property type="match status" value="1"/>
</dbReference>
<dbReference type="PROSITE" id="PS50084">
    <property type="entry name" value="KH_TYPE_1"/>
    <property type="match status" value="8"/>
</dbReference>
<feature type="domain" description="K Homology" evidence="4">
    <location>
        <begin position="1054"/>
        <end position="1153"/>
    </location>
</feature>
<feature type="domain" description="K Homology" evidence="4">
    <location>
        <begin position="503"/>
        <end position="580"/>
    </location>
</feature>
<accession>A0A899FV45</accession>
<dbReference type="EMBL" id="CP054532">
    <property type="protein sequence ID" value="QSL64206.1"/>
    <property type="molecule type" value="Genomic_DNA"/>
</dbReference>
<evidence type="ECO:0000256" key="2">
    <source>
        <dbReference type="ARBA" id="ARBA00022884"/>
    </source>
</evidence>
<feature type="domain" description="K Homology" evidence="4">
    <location>
        <begin position="181"/>
        <end position="264"/>
    </location>
</feature>
<dbReference type="Gene3D" id="2.30.30.100">
    <property type="match status" value="1"/>
</dbReference>
<dbReference type="GO" id="GO:0034719">
    <property type="term" value="C:SMN-Sm protein complex"/>
    <property type="evidence" value="ECO:0007669"/>
    <property type="project" value="InterPro"/>
</dbReference>
<proteinExistence type="predicted"/>
<reference evidence="5" key="1">
    <citation type="submission" date="2020-06" db="EMBL/GenBank/DDBJ databases">
        <title>Genomes of multiple members of Pneumocystis genus reveal paths to human pathogen Pneumocystis jirovecii.</title>
        <authorList>
            <person name="Cisse O.H."/>
            <person name="Ma L."/>
            <person name="Dekker J."/>
            <person name="Khil P."/>
            <person name="Jo J."/>
            <person name="Brenchley J."/>
            <person name="Blair R."/>
            <person name="Pahar B."/>
            <person name="Chabe M."/>
            <person name="Van Rompay K.A."/>
            <person name="Keesler R."/>
            <person name="Sukura A."/>
            <person name="Hirsch V."/>
            <person name="Kutty G."/>
            <person name="Liu Y."/>
            <person name="Peng L."/>
            <person name="Chen J."/>
            <person name="Song J."/>
            <person name="Weissenbacher-Lang C."/>
            <person name="Xu J."/>
            <person name="Upham N.S."/>
            <person name="Stajich J.E."/>
            <person name="Cuomo C.A."/>
            <person name="Cushion M.T."/>
            <person name="Kovacs J.A."/>
        </authorList>
    </citation>
    <scope>NUCLEOTIDE SEQUENCE</scope>
    <source>
        <strain evidence="5">2A</strain>
    </source>
</reference>
<dbReference type="CDD" id="cd22448">
    <property type="entry name" value="KH-I_ScSCP160_rpt3"/>
    <property type="match status" value="1"/>
</dbReference>
<keyword evidence="2 3" id="KW-0694">RNA-binding</keyword>
<feature type="domain" description="K Homology" evidence="4">
    <location>
        <begin position="740"/>
        <end position="819"/>
    </location>
</feature>
<evidence type="ECO:0000256" key="1">
    <source>
        <dbReference type="ARBA" id="ARBA00022737"/>
    </source>
</evidence>
<dbReference type="OrthoDB" id="10027144at2759"/>
<evidence type="ECO:0000256" key="3">
    <source>
        <dbReference type="PROSITE-ProRule" id="PRU00117"/>
    </source>
</evidence>
<evidence type="ECO:0000313" key="6">
    <source>
        <dbReference type="Proteomes" id="UP000663699"/>
    </source>
</evidence>
<keyword evidence="1" id="KW-0677">Repeat</keyword>
<dbReference type="Pfam" id="PF11095">
    <property type="entry name" value="Gemin7"/>
    <property type="match status" value="1"/>
</dbReference>
<dbReference type="SUPFAM" id="SSF54791">
    <property type="entry name" value="Eukaryotic type KH-domain (KH-domain type I)"/>
    <property type="match status" value="10"/>
</dbReference>
<feature type="domain" description="K Homology" evidence="4">
    <location>
        <begin position="981"/>
        <end position="1053"/>
    </location>
</feature>
<gene>
    <name evidence="5" type="ORF">MERGE_000361</name>
</gene>
<dbReference type="InterPro" id="IPR054548">
    <property type="entry name" value="SCP160-like_KH"/>
</dbReference>
<feature type="domain" description="K Homology" evidence="4">
    <location>
        <begin position="824"/>
        <end position="896"/>
    </location>
</feature>
<dbReference type="InterPro" id="IPR036612">
    <property type="entry name" value="KH_dom_type_1_sf"/>
</dbReference>
<feature type="domain" description="K Homology" evidence="4">
    <location>
        <begin position="269"/>
        <end position="342"/>
    </location>
</feature>
<dbReference type="InterPro" id="IPR004087">
    <property type="entry name" value="KH_dom"/>
</dbReference>
<dbReference type="Pfam" id="PF24668">
    <property type="entry name" value="KH_Vigilin"/>
    <property type="match status" value="1"/>
</dbReference>
<evidence type="ECO:0000313" key="5">
    <source>
        <dbReference type="EMBL" id="QSL64206.1"/>
    </source>
</evidence>
<dbReference type="GO" id="GO:0003723">
    <property type="term" value="F:RNA binding"/>
    <property type="evidence" value="ECO:0007669"/>
    <property type="project" value="UniProtKB-UniRule"/>
</dbReference>
<dbReference type="Pfam" id="PF00013">
    <property type="entry name" value="KH_1"/>
    <property type="match status" value="8"/>
</dbReference>
<keyword evidence="6" id="KW-1185">Reference proteome</keyword>
<dbReference type="PANTHER" id="PTHR10288">
    <property type="entry name" value="KH DOMAIN CONTAINING RNA BINDING PROTEIN"/>
    <property type="match status" value="1"/>
</dbReference>
<feature type="domain" description="K Homology" evidence="4">
    <location>
        <begin position="108"/>
        <end position="180"/>
    </location>
</feature>
<dbReference type="InterPro" id="IPR020338">
    <property type="entry name" value="SMN_gemin7"/>
</dbReference>
<dbReference type="CDD" id="cd22450">
    <property type="entry name" value="KH-I_ScSCP160_rpt5"/>
    <property type="match status" value="1"/>
</dbReference>